<dbReference type="RefSeq" id="YP_009005809.1">
    <property type="nucleotide sequence ID" value="NC_023564.1"/>
</dbReference>
<evidence type="ECO:0000313" key="1">
    <source>
        <dbReference type="EMBL" id="AHG23847.1"/>
    </source>
</evidence>
<dbReference type="OrthoDB" id="27850at10239"/>
<dbReference type="EMBL" id="KF861510">
    <property type="protein sequence ID" value="AHG23847.1"/>
    <property type="molecule type" value="Genomic_DNA"/>
</dbReference>
<dbReference type="KEGG" id="vg:18502829"/>
<reference evidence="1 2" key="1">
    <citation type="submission" date="2013-11" db="EMBL/GenBank/DDBJ databases">
        <authorList>
            <person name="Awa H."/>
            <person name="Bernal J.T."/>
            <person name="Coelho R.E."/>
            <person name="Culpepper S.C."/>
            <person name="Devaraju V.S."/>
            <person name="Higgins R.T."/>
            <person name="Husein A.J."/>
            <person name="Johnston E.M."/>
            <person name="Jung J.A."/>
            <person name="Kanani-Hendijani T.A."/>
            <person name="Knapp R.E."/>
            <person name="Lepiocha N."/>
            <person name="McCarter A.J."/>
            <person name="Merlau P.R."/>
            <person name="Monfared M.S."/>
            <person name="Olney H.P."/>
            <person name="Pineda M.R."/>
            <person name="Pizzini S.E."/>
            <person name="Roberson D.J."/>
            <person name="Rodriguez J."/>
            <person name="Simpson N.A."/>
            <person name="Stevens S.C."/>
            <person name="Stroub-Tahmassi C.A."/>
            <person name="Syed N."/>
            <person name="Torres S.E."/>
            <person name="Townsend C.W."/>
            <person name="White X.E."/>
            <person name="Willette C.E."/>
            <person name="Deming K.E."/>
            <person name="Simon S.E."/>
            <person name="Benjamin R.C."/>
            <person name="Hughes L.E."/>
            <person name="Hale R.H."/>
            <person name="Lamson-Kim T."/>
            <person name="Visi D.H."/>
            <person name="Allen M.S."/>
            <person name="Bradley K.W."/>
            <person name="Clarke D.Q."/>
            <person name="Lewis M.F."/>
            <person name="Barker L.P."/>
            <person name="Bailey C."/>
            <person name="Asai D.J."/>
            <person name="Garber M.L."/>
            <person name="Bowman C.A."/>
            <person name="Russell D.A."/>
            <person name="Pope W.H."/>
            <person name="Jacobs-Sera D."/>
            <person name="Hendrix R.W."/>
            <person name="Hatfull G.F."/>
        </authorList>
    </citation>
    <scope>NUCLEOTIDE SEQUENCE [LARGE SCALE GENOMIC DNA]</scope>
</reference>
<organism evidence="1 2">
    <name type="scientific">Mycobacterium phage EagleEye</name>
    <dbReference type="NCBI Taxonomy" id="1429759"/>
    <lineage>
        <taxon>Viruses</taxon>
        <taxon>Duplodnaviria</taxon>
        <taxon>Heunggongvirae</taxon>
        <taxon>Uroviricota</taxon>
        <taxon>Caudoviricetes</taxon>
        <taxon>Eagleeyevirus</taxon>
        <taxon>Eagleeyevirus eagleeye</taxon>
    </lineage>
</organism>
<accession>W0LN25</accession>
<dbReference type="PROSITE" id="PS51257">
    <property type="entry name" value="PROKAR_LIPOPROTEIN"/>
    <property type="match status" value="1"/>
</dbReference>
<dbReference type="GeneID" id="18502829"/>
<proteinExistence type="predicted"/>
<protein>
    <recommendedName>
        <fullName evidence="3">Lipoprotein</fullName>
    </recommendedName>
</protein>
<keyword evidence="2" id="KW-1185">Reference proteome</keyword>
<sequence length="62" mass="6384">MKKVVAALLLAGAAVGLSACSSAAVESGTDRFSVKVIDGTRCIVWSPYNGSGDGSQMECDFR</sequence>
<evidence type="ECO:0008006" key="3">
    <source>
        <dbReference type="Google" id="ProtNLM"/>
    </source>
</evidence>
<name>W0LN25_9CAUD</name>
<gene>
    <name evidence="1" type="primary">67</name>
    <name evidence="1" type="ORF">PBI_EAGLEEYE_67</name>
</gene>
<dbReference type="Proteomes" id="UP000019119">
    <property type="component" value="Segment"/>
</dbReference>
<evidence type="ECO:0000313" key="2">
    <source>
        <dbReference type="Proteomes" id="UP000019119"/>
    </source>
</evidence>